<dbReference type="OrthoDB" id="1921042at2759"/>
<comment type="caution">
    <text evidence="2">The sequence shown here is derived from an EMBL/GenBank/DDBJ whole genome shotgun (WGS) entry which is preliminary data.</text>
</comment>
<protein>
    <submittedName>
        <fullName evidence="2">Uncharacterized protein</fullName>
    </submittedName>
</protein>
<dbReference type="InterPro" id="IPR028322">
    <property type="entry name" value="PNRC-like_rgn"/>
</dbReference>
<dbReference type="AlphaFoldDB" id="A0A2U1PTN2"/>
<dbReference type="EMBL" id="PKPP01000750">
    <property type="protein sequence ID" value="PWA89104.1"/>
    <property type="molecule type" value="Genomic_DNA"/>
</dbReference>
<evidence type="ECO:0000256" key="1">
    <source>
        <dbReference type="SAM" id="MobiDB-lite"/>
    </source>
</evidence>
<organism evidence="2 3">
    <name type="scientific">Artemisia annua</name>
    <name type="common">Sweet wormwood</name>
    <dbReference type="NCBI Taxonomy" id="35608"/>
    <lineage>
        <taxon>Eukaryota</taxon>
        <taxon>Viridiplantae</taxon>
        <taxon>Streptophyta</taxon>
        <taxon>Embryophyta</taxon>
        <taxon>Tracheophyta</taxon>
        <taxon>Spermatophyta</taxon>
        <taxon>Magnoliopsida</taxon>
        <taxon>eudicotyledons</taxon>
        <taxon>Gunneridae</taxon>
        <taxon>Pentapetalae</taxon>
        <taxon>asterids</taxon>
        <taxon>campanulids</taxon>
        <taxon>Asterales</taxon>
        <taxon>Asteraceae</taxon>
        <taxon>Asteroideae</taxon>
        <taxon>Anthemideae</taxon>
        <taxon>Artemisiinae</taxon>
        <taxon>Artemisia</taxon>
    </lineage>
</organism>
<keyword evidence="3" id="KW-1185">Reference proteome</keyword>
<name>A0A2U1PTN2_ARTAN</name>
<dbReference type="PANTHER" id="PTHR35306:SF1">
    <property type="entry name" value="VQ DOMAIN-CONTAINING PROTEIN"/>
    <property type="match status" value="1"/>
</dbReference>
<feature type="region of interest" description="Disordered" evidence="1">
    <location>
        <begin position="47"/>
        <end position="91"/>
    </location>
</feature>
<evidence type="ECO:0000313" key="2">
    <source>
        <dbReference type="EMBL" id="PWA89104.1"/>
    </source>
</evidence>
<dbReference type="PANTHER" id="PTHR35306">
    <property type="entry name" value="BNAA03G57290D PROTEIN"/>
    <property type="match status" value="1"/>
</dbReference>
<feature type="compositionally biased region" description="Polar residues" evidence="1">
    <location>
        <begin position="50"/>
        <end position="91"/>
    </location>
</feature>
<dbReference type="Proteomes" id="UP000245207">
    <property type="component" value="Unassembled WGS sequence"/>
</dbReference>
<reference evidence="2 3" key="1">
    <citation type="journal article" date="2018" name="Mol. Plant">
        <title>The genome of Artemisia annua provides insight into the evolution of Asteraceae family and artemisinin biosynthesis.</title>
        <authorList>
            <person name="Shen Q."/>
            <person name="Zhang L."/>
            <person name="Liao Z."/>
            <person name="Wang S."/>
            <person name="Yan T."/>
            <person name="Shi P."/>
            <person name="Liu M."/>
            <person name="Fu X."/>
            <person name="Pan Q."/>
            <person name="Wang Y."/>
            <person name="Lv Z."/>
            <person name="Lu X."/>
            <person name="Zhang F."/>
            <person name="Jiang W."/>
            <person name="Ma Y."/>
            <person name="Chen M."/>
            <person name="Hao X."/>
            <person name="Li L."/>
            <person name="Tang Y."/>
            <person name="Lv G."/>
            <person name="Zhou Y."/>
            <person name="Sun X."/>
            <person name="Brodelius P.E."/>
            <person name="Rose J.K.C."/>
            <person name="Tang K."/>
        </authorList>
    </citation>
    <scope>NUCLEOTIDE SEQUENCE [LARGE SCALE GENOMIC DNA]</scope>
    <source>
        <strain evidence="3">cv. Huhao1</strain>
        <tissue evidence="2">Leaf</tissue>
    </source>
</reference>
<sequence length="211" mass="23018">METLVVVGQQDQFHSRNRGGRNHGYSYSTNFREINCRSSFQSGPGVVASLGSTKNRSPPVTKPNSPKTPLVTPNNAKKQFSNSEQNGKCSKSSTRIVKSKSVPIVYKDSVRVNLNDGLFYSELWAGPAYSNSPPPSSLPIPKFSVKPKRTVSLELPSVTGGDIDLLGMFAKSAPASPTREHSKMARKDLFGGDGDDEFATKTLRRILNLDE</sequence>
<proteinExistence type="predicted"/>
<feature type="region of interest" description="Disordered" evidence="1">
    <location>
        <begin position="1"/>
        <end position="24"/>
    </location>
</feature>
<dbReference type="STRING" id="35608.A0A2U1PTN2"/>
<gene>
    <name evidence="2" type="ORF">CTI12_AA113330</name>
</gene>
<evidence type="ECO:0000313" key="3">
    <source>
        <dbReference type="Proteomes" id="UP000245207"/>
    </source>
</evidence>
<dbReference type="Pfam" id="PF15365">
    <property type="entry name" value="PNRC"/>
    <property type="match status" value="1"/>
</dbReference>
<dbReference type="GO" id="GO:0016071">
    <property type="term" value="P:mRNA metabolic process"/>
    <property type="evidence" value="ECO:0007669"/>
    <property type="project" value="UniProtKB-ARBA"/>
</dbReference>
<accession>A0A2U1PTN2</accession>